<dbReference type="SUPFAM" id="SSF47266">
    <property type="entry name" value="4-helical cytokines"/>
    <property type="match status" value="1"/>
</dbReference>
<dbReference type="InParanoid" id="A0A6P8QZI4"/>
<comment type="subcellular location">
    <subcellularLocation>
        <location evidence="1">Secreted</location>
    </subcellularLocation>
</comment>
<evidence type="ECO:0000256" key="4">
    <source>
        <dbReference type="ARBA" id="ARBA00022525"/>
    </source>
</evidence>
<dbReference type="SMART" id="SM00080">
    <property type="entry name" value="LIF_OSM"/>
    <property type="match status" value="1"/>
</dbReference>
<dbReference type="GO" id="GO:0007166">
    <property type="term" value="P:cell surface receptor signaling pathway"/>
    <property type="evidence" value="ECO:0007669"/>
    <property type="project" value="TreeGrafter"/>
</dbReference>
<dbReference type="GeneID" id="117361542"/>
<accession>A0A6P8QZI4</accession>
<dbReference type="Gene3D" id="1.20.1250.10">
    <property type="match status" value="1"/>
</dbReference>
<dbReference type="AlphaFoldDB" id="A0A6P8QZI4"/>
<gene>
    <name evidence="7" type="primary">CTF1</name>
</gene>
<evidence type="ECO:0000256" key="1">
    <source>
        <dbReference type="ARBA" id="ARBA00004613"/>
    </source>
</evidence>
<evidence type="ECO:0000256" key="5">
    <source>
        <dbReference type="SAM" id="MobiDB-lite"/>
    </source>
</evidence>
<feature type="compositionally biased region" description="Basic and acidic residues" evidence="5">
    <location>
        <begin position="1"/>
        <end position="10"/>
    </location>
</feature>
<dbReference type="GO" id="GO:0005125">
    <property type="term" value="F:cytokine activity"/>
    <property type="evidence" value="ECO:0007669"/>
    <property type="project" value="UniProtKB-KW"/>
</dbReference>
<feature type="region of interest" description="Disordered" evidence="5">
    <location>
        <begin position="1"/>
        <end position="27"/>
    </location>
</feature>
<dbReference type="FunCoup" id="A0A6P8QZI4">
    <property type="interactions" value="336"/>
</dbReference>
<dbReference type="GO" id="GO:0005615">
    <property type="term" value="C:extracellular space"/>
    <property type="evidence" value="ECO:0007669"/>
    <property type="project" value="UniProtKB-KW"/>
</dbReference>
<comment type="similarity">
    <text evidence="2">Belongs to the IL-6 superfamily.</text>
</comment>
<dbReference type="GO" id="GO:0006955">
    <property type="term" value="P:immune response"/>
    <property type="evidence" value="ECO:0007669"/>
    <property type="project" value="InterPro"/>
</dbReference>
<keyword evidence="3" id="KW-0202">Cytokine</keyword>
<protein>
    <submittedName>
        <fullName evidence="7">Cardiotrophin-1</fullName>
    </submittedName>
</protein>
<evidence type="ECO:0000256" key="2">
    <source>
        <dbReference type="ARBA" id="ARBA00007432"/>
    </source>
</evidence>
<dbReference type="Proteomes" id="UP000515159">
    <property type="component" value="Chromosome 5"/>
</dbReference>
<keyword evidence="4" id="KW-0964">Secreted</keyword>
<dbReference type="InterPro" id="IPR010681">
    <property type="entry name" value="PRF/CT"/>
</dbReference>
<dbReference type="InterPro" id="IPR001581">
    <property type="entry name" value="Leukemia_IF/oncostatin"/>
</dbReference>
<organism evidence="6 7">
    <name type="scientific">Geotrypetes seraphini</name>
    <name type="common">Gaboon caecilian</name>
    <name type="synonym">Caecilia seraphini</name>
    <dbReference type="NCBI Taxonomy" id="260995"/>
    <lineage>
        <taxon>Eukaryota</taxon>
        <taxon>Metazoa</taxon>
        <taxon>Chordata</taxon>
        <taxon>Craniata</taxon>
        <taxon>Vertebrata</taxon>
        <taxon>Euteleostomi</taxon>
        <taxon>Amphibia</taxon>
        <taxon>Gymnophiona</taxon>
        <taxon>Geotrypetes</taxon>
    </lineage>
</organism>
<dbReference type="Pfam" id="PF06875">
    <property type="entry name" value="PRF"/>
    <property type="match status" value="1"/>
</dbReference>
<dbReference type="PANTHER" id="PTHR21353">
    <property type="match status" value="1"/>
</dbReference>
<dbReference type="CTD" id="1489"/>
<keyword evidence="6" id="KW-1185">Reference proteome</keyword>
<dbReference type="KEGG" id="gsh:117361542"/>
<reference evidence="7" key="1">
    <citation type="submission" date="2025-08" db="UniProtKB">
        <authorList>
            <consortium name="RefSeq"/>
        </authorList>
    </citation>
    <scope>IDENTIFICATION</scope>
</reference>
<dbReference type="PANTHER" id="PTHR21353:SF7">
    <property type="entry name" value="CARDIOTROPHIN-LIKE CYTOKINE FACTOR 1"/>
    <property type="match status" value="1"/>
</dbReference>
<dbReference type="InterPro" id="IPR009079">
    <property type="entry name" value="4_helix_cytokine-like_core"/>
</dbReference>
<dbReference type="RefSeq" id="XP_033802899.1">
    <property type="nucleotide sequence ID" value="XM_033947008.1"/>
</dbReference>
<sequence length="206" mass="23592">MEVLTGEERRKTRQGFGSRPTRLSSAQSQEAARKIEQICKQVLLLTANSQELLQKYLKHQGDPFGQPDFHPELMDFPGLPSPDLSQEAWLSLSDAERLRQNYVAYTILTDFLSEVKCWQEDLNPNAFDLLALLEKSAKQALGLRSNVASLMKTLCFLVPLVSPPPAFEASPDFIKKLKGWSICRHYQDWLHRTERDFTVLAQRYPL</sequence>
<dbReference type="OrthoDB" id="9938401at2759"/>
<name>A0A6P8QZI4_GEOSA</name>
<proteinExistence type="inferred from homology"/>
<evidence type="ECO:0000313" key="6">
    <source>
        <dbReference type="Proteomes" id="UP000515159"/>
    </source>
</evidence>
<evidence type="ECO:0000313" key="7">
    <source>
        <dbReference type="RefSeq" id="XP_033802899.1"/>
    </source>
</evidence>
<evidence type="ECO:0000256" key="3">
    <source>
        <dbReference type="ARBA" id="ARBA00022514"/>
    </source>
</evidence>